<dbReference type="PANTHER" id="PTHR23022">
    <property type="entry name" value="TRANSPOSABLE ELEMENT-RELATED"/>
    <property type="match status" value="1"/>
</dbReference>
<evidence type="ECO:0000313" key="3">
    <source>
        <dbReference type="EMBL" id="CAF4258694.1"/>
    </source>
</evidence>
<dbReference type="GO" id="GO:0006313">
    <property type="term" value="P:DNA transposition"/>
    <property type="evidence" value="ECO:0007669"/>
    <property type="project" value="InterPro"/>
</dbReference>
<dbReference type="Proteomes" id="UP000663874">
    <property type="component" value="Unassembled WGS sequence"/>
</dbReference>
<dbReference type="PANTHER" id="PTHR23022:SF135">
    <property type="entry name" value="SI:DKEY-77F5.3"/>
    <property type="match status" value="1"/>
</dbReference>
<reference evidence="3" key="1">
    <citation type="submission" date="2021-02" db="EMBL/GenBank/DDBJ databases">
        <authorList>
            <person name="Nowell W R."/>
        </authorList>
    </citation>
    <scope>NUCLEOTIDE SEQUENCE</scope>
</reference>
<gene>
    <name evidence="3" type="ORF">FNK824_LOCUS38968</name>
</gene>
<evidence type="ECO:0000259" key="2">
    <source>
        <dbReference type="Pfam" id="PF13358"/>
    </source>
</evidence>
<evidence type="ECO:0000259" key="1">
    <source>
        <dbReference type="Pfam" id="PF01498"/>
    </source>
</evidence>
<organism evidence="3 4">
    <name type="scientific">Rotaria sordida</name>
    <dbReference type="NCBI Taxonomy" id="392033"/>
    <lineage>
        <taxon>Eukaryota</taxon>
        <taxon>Metazoa</taxon>
        <taxon>Spiralia</taxon>
        <taxon>Gnathifera</taxon>
        <taxon>Rotifera</taxon>
        <taxon>Eurotatoria</taxon>
        <taxon>Bdelloidea</taxon>
        <taxon>Philodinida</taxon>
        <taxon>Philodinidae</taxon>
        <taxon>Rotaria</taxon>
    </lineage>
</organism>
<dbReference type="Gene3D" id="3.30.420.10">
    <property type="entry name" value="Ribonuclease H-like superfamily/Ribonuclease H"/>
    <property type="match status" value="1"/>
</dbReference>
<dbReference type="InterPro" id="IPR052338">
    <property type="entry name" value="Transposase_5"/>
</dbReference>
<feature type="domain" description="Tc1-like transposase DDE" evidence="2">
    <location>
        <begin position="54"/>
        <end position="197"/>
    </location>
</feature>
<dbReference type="InterPro" id="IPR036397">
    <property type="entry name" value="RNaseH_sf"/>
</dbReference>
<proteinExistence type="predicted"/>
<dbReference type="GO" id="GO:0003677">
    <property type="term" value="F:DNA binding"/>
    <property type="evidence" value="ECO:0007669"/>
    <property type="project" value="InterPro"/>
</dbReference>
<sequence length="237" mass="27822">MHHKLVSTSTISRHLHEYGYKNVLPQCTHMLTSDEKQQRVQWAKKHINDDFNTTIFTDESSFQLFRNTVRRWAKNLNQEFKCSPKNRQKVHVWDAISVKGILICHTFRCNLDGPYYVSILEDYLLPAVTNQFGSNWRLQQDNDPKHTSNICQKFIDENVPQLLDWPSNSPDADPIENIRSIVKRNIEIIKPKNTDELELFLAEEFENIDINVVKNCVMSMKKRCLSLIDGKGERIKY</sequence>
<dbReference type="AlphaFoldDB" id="A0A820FCJ0"/>
<dbReference type="InterPro" id="IPR002492">
    <property type="entry name" value="Transposase_Tc1-like"/>
</dbReference>
<dbReference type="Pfam" id="PF01498">
    <property type="entry name" value="HTH_Tnp_Tc3_2"/>
    <property type="match status" value="1"/>
</dbReference>
<evidence type="ECO:0000313" key="4">
    <source>
        <dbReference type="Proteomes" id="UP000663874"/>
    </source>
</evidence>
<feature type="domain" description="Transposase Tc1-like" evidence="1">
    <location>
        <begin position="4"/>
        <end position="48"/>
    </location>
</feature>
<protein>
    <recommendedName>
        <fullName evidence="5">Transposase</fullName>
    </recommendedName>
</protein>
<comment type="caution">
    <text evidence="3">The sequence shown here is derived from an EMBL/GenBank/DDBJ whole genome shotgun (WGS) entry which is preliminary data.</text>
</comment>
<name>A0A820FCJ0_9BILA</name>
<dbReference type="GO" id="GO:0015074">
    <property type="term" value="P:DNA integration"/>
    <property type="evidence" value="ECO:0007669"/>
    <property type="project" value="InterPro"/>
</dbReference>
<accession>A0A820FCJ0</accession>
<dbReference type="InterPro" id="IPR038717">
    <property type="entry name" value="Tc1-like_DDE_dom"/>
</dbReference>
<evidence type="ECO:0008006" key="5">
    <source>
        <dbReference type="Google" id="ProtNLM"/>
    </source>
</evidence>
<dbReference type="Pfam" id="PF13358">
    <property type="entry name" value="DDE_3"/>
    <property type="match status" value="1"/>
</dbReference>
<dbReference type="EMBL" id="CAJOBE010023719">
    <property type="protein sequence ID" value="CAF4258694.1"/>
    <property type="molecule type" value="Genomic_DNA"/>
</dbReference>